<evidence type="ECO:0000259" key="3">
    <source>
        <dbReference type="Pfam" id="PF00884"/>
    </source>
</evidence>
<evidence type="ECO:0000256" key="2">
    <source>
        <dbReference type="SAM" id="MobiDB-lite"/>
    </source>
</evidence>
<dbReference type="SUPFAM" id="SSF53649">
    <property type="entry name" value="Alkaline phosphatase-like"/>
    <property type="match status" value="1"/>
</dbReference>
<name>A0A1M5JHZ3_9EURY</name>
<dbReference type="Gene3D" id="3.40.720.10">
    <property type="entry name" value="Alkaline Phosphatase, subunit A"/>
    <property type="match status" value="1"/>
</dbReference>
<comment type="similarity">
    <text evidence="1">Belongs to the sulfatase family.</text>
</comment>
<dbReference type="CDD" id="cd16148">
    <property type="entry name" value="sulfatase_like"/>
    <property type="match status" value="1"/>
</dbReference>
<keyword evidence="5" id="KW-1185">Reference proteome</keyword>
<dbReference type="InterPro" id="IPR050738">
    <property type="entry name" value="Sulfatase"/>
</dbReference>
<evidence type="ECO:0000256" key="1">
    <source>
        <dbReference type="ARBA" id="ARBA00008779"/>
    </source>
</evidence>
<feature type="domain" description="Sulfatase N-terminal" evidence="3">
    <location>
        <begin position="12"/>
        <end position="339"/>
    </location>
</feature>
<dbReference type="EMBL" id="FQWV01000001">
    <property type="protein sequence ID" value="SHG40025.1"/>
    <property type="molecule type" value="Genomic_DNA"/>
</dbReference>
<dbReference type="GO" id="GO:0004065">
    <property type="term" value="F:arylsulfatase activity"/>
    <property type="evidence" value="ECO:0007669"/>
    <property type="project" value="TreeGrafter"/>
</dbReference>
<feature type="region of interest" description="Disordered" evidence="2">
    <location>
        <begin position="459"/>
        <end position="489"/>
    </location>
</feature>
<dbReference type="AlphaFoldDB" id="A0A1M5JHZ3"/>
<evidence type="ECO:0000313" key="5">
    <source>
        <dbReference type="Proteomes" id="UP000184357"/>
    </source>
</evidence>
<dbReference type="OrthoDB" id="3164at2157"/>
<dbReference type="InterPro" id="IPR000917">
    <property type="entry name" value="Sulfatase_N"/>
</dbReference>
<proteinExistence type="inferred from homology"/>
<dbReference type="RefSeq" id="WP_143165328.1">
    <property type="nucleotide sequence ID" value="NZ_FQWV01000001.1"/>
</dbReference>
<gene>
    <name evidence="4" type="ORF">SAMN05443636_0110</name>
</gene>
<organism evidence="4 5">
    <name type="scientific">Halobaculum gomorrense</name>
    <dbReference type="NCBI Taxonomy" id="43928"/>
    <lineage>
        <taxon>Archaea</taxon>
        <taxon>Methanobacteriati</taxon>
        <taxon>Methanobacteriota</taxon>
        <taxon>Stenosarchaea group</taxon>
        <taxon>Halobacteria</taxon>
        <taxon>Halobacteriales</taxon>
        <taxon>Haloferacaceae</taxon>
        <taxon>Halobaculum</taxon>
    </lineage>
</organism>
<accession>A0A1M5JHZ3</accession>
<dbReference type="STRING" id="43928.SAMN05443636_0110"/>
<dbReference type="Proteomes" id="UP000184357">
    <property type="component" value="Unassembled WGS sequence"/>
</dbReference>
<dbReference type="PANTHER" id="PTHR42693:SF33">
    <property type="entry name" value="ARYLSULFATASE"/>
    <property type="match status" value="1"/>
</dbReference>
<dbReference type="InterPro" id="IPR017850">
    <property type="entry name" value="Alkaline_phosphatase_core_sf"/>
</dbReference>
<feature type="compositionally biased region" description="Basic and acidic residues" evidence="2">
    <location>
        <begin position="466"/>
        <end position="489"/>
    </location>
</feature>
<dbReference type="PANTHER" id="PTHR42693">
    <property type="entry name" value="ARYLSULFATASE FAMILY MEMBER"/>
    <property type="match status" value="1"/>
</dbReference>
<dbReference type="Pfam" id="PF00884">
    <property type="entry name" value="Sulfatase"/>
    <property type="match status" value="1"/>
</dbReference>
<sequence>MTSAGDSRSRGVFLITVDSLRADALGPHTPTLRGLARRGTTFETAVAGGNWTPFSFPDLLGARPVFADASTPGPAADPTLAEALSAAGVRTAGVNAGNGFLTEYYGYDRGFDAFESFLDGARTPIGRFLATHPTVNGWVQYLGWPLGSAAATLRGHQRRHAVDTSHLHALERRAVDAVDAVAAGDPDRRFFLWLHYMDTHTPYVPAPRHVRAVTDGAVGSSQTLLGHLRAGLGQGVDEETLRTLRALYDAAARQVDESVERVLGELSAAGLRADTAVILAGDHGEEFLDHGHLAHYPKLYDELVRVPLVVDLPGAPARREPAPVPLRDVPSTVCDALGVEPPAAFAGESLLPTVTTAVAPDRAPVTSLALRGESVTSQPIPRRLGDGDPLVAARTDRWTYIRGPVGDGDRGGAGGGADRAVEVRVFDRERDPNEHELVDRSAVPKATLRDLERAADDRLALLPDTRAVDGSRRGGGDRDGATGRNLPDEIERRLDALGYR</sequence>
<protein>
    <submittedName>
        <fullName evidence="4">Arylsulfatase A</fullName>
    </submittedName>
</protein>
<reference evidence="4 5" key="1">
    <citation type="submission" date="2016-11" db="EMBL/GenBank/DDBJ databases">
        <authorList>
            <person name="Jaros S."/>
            <person name="Januszkiewicz K."/>
            <person name="Wedrychowicz H."/>
        </authorList>
    </citation>
    <scope>NUCLEOTIDE SEQUENCE [LARGE SCALE GENOMIC DNA]</scope>
    <source>
        <strain evidence="4 5">DSM 9297</strain>
    </source>
</reference>
<evidence type="ECO:0000313" key="4">
    <source>
        <dbReference type="EMBL" id="SHG40025.1"/>
    </source>
</evidence>